<dbReference type="GO" id="GO:0006750">
    <property type="term" value="P:glutathione biosynthetic process"/>
    <property type="evidence" value="ECO:0007669"/>
    <property type="project" value="UniProtKB-UniRule"/>
</dbReference>
<comment type="catalytic activity">
    <reaction evidence="11">
        <text>L-cysteine + L-glutamate + ATP = gamma-L-glutamyl-L-cysteine + ADP + phosphate + H(+)</text>
        <dbReference type="Rhea" id="RHEA:13285"/>
        <dbReference type="ChEBI" id="CHEBI:15378"/>
        <dbReference type="ChEBI" id="CHEBI:29985"/>
        <dbReference type="ChEBI" id="CHEBI:30616"/>
        <dbReference type="ChEBI" id="CHEBI:35235"/>
        <dbReference type="ChEBI" id="CHEBI:43474"/>
        <dbReference type="ChEBI" id="CHEBI:58173"/>
        <dbReference type="ChEBI" id="CHEBI:456216"/>
        <dbReference type="EC" id="6.3.2.2"/>
    </reaction>
</comment>
<dbReference type="InterPro" id="IPR004308">
    <property type="entry name" value="GCS"/>
</dbReference>
<comment type="caution">
    <text evidence="13">The sequence shown here is derived from an EMBL/GenBank/DDBJ whole genome shotgun (WGS) entry which is preliminary data.</text>
</comment>
<evidence type="ECO:0000256" key="4">
    <source>
        <dbReference type="ARBA" id="ARBA00014618"/>
    </source>
</evidence>
<dbReference type="OrthoDB" id="7939818at2759"/>
<organism evidence="13 14">
    <name type="scientific">Orbilia oligospora</name>
    <name type="common">Nematode-trapping fungus</name>
    <name type="synonym">Arthrobotrys oligospora</name>
    <dbReference type="NCBI Taxonomy" id="2813651"/>
    <lineage>
        <taxon>Eukaryota</taxon>
        <taxon>Fungi</taxon>
        <taxon>Dikarya</taxon>
        <taxon>Ascomycota</taxon>
        <taxon>Pezizomycotina</taxon>
        <taxon>Orbiliomycetes</taxon>
        <taxon>Orbiliales</taxon>
        <taxon>Orbiliaceae</taxon>
        <taxon>Orbilia</taxon>
    </lineage>
</organism>
<comment type="similarity">
    <text evidence="2 11">Belongs to the glutamate--cysteine ligase type 3 family.</text>
</comment>
<dbReference type="EMBL" id="SOZJ01000008">
    <property type="protein sequence ID" value="TGJ63609.1"/>
    <property type="molecule type" value="Genomic_DNA"/>
</dbReference>
<evidence type="ECO:0000256" key="8">
    <source>
        <dbReference type="ARBA" id="ARBA00022840"/>
    </source>
</evidence>
<dbReference type="EC" id="6.3.2.2" evidence="3 11"/>
<dbReference type="FunFam" id="3.30.590.50:FF:000001">
    <property type="entry name" value="Glutamate-cysteine ligase Gcs1"/>
    <property type="match status" value="1"/>
</dbReference>
<evidence type="ECO:0000256" key="3">
    <source>
        <dbReference type="ARBA" id="ARBA00012220"/>
    </source>
</evidence>
<dbReference type="UniPathway" id="UPA00142">
    <property type="reaction ID" value="UER00209"/>
</dbReference>
<dbReference type="GO" id="GO:0017109">
    <property type="term" value="C:glutamate-cysteine ligase complex"/>
    <property type="evidence" value="ECO:0007669"/>
    <property type="project" value="TreeGrafter"/>
</dbReference>
<sequence length="713" mass="80656">MQSYGLSLVGHFKDQMPRVGGKHGRESNATPIKSTGRISKRDISGSKMGLLSLGTPLTWEEAKPHADLVRERGIEQLLNIWKKAKSKERDILLWGDEIEYLVVSYDEDSKDARLSLRQAEILKDLAHDEELRKAGGCVPSLQEISQKPGQRVPTFHAEYGRFMLEATPGAPYGGTLRDLLTVEPDMKKRRVIAKQHMTKNETPITMTSFPRLGVPGAFTQPYYPPHGPIARSIFVPDEIINQHIRFPTLTANIRSRRGSKVCINLPVFYDEKTPNPFKDPTVQYDLSDYPEDGDVRNGAAKDGHVYMDAMGFGMGSCCLQITFQAKNISEARTLYDQLCPLGPIMLALSAASPIFKGYLTDIDCRWNIISGAVDDRTEEERGLKPLNENKYVIPKSRYDSVSTYISQDPGYRPEYNDVDIHQNLPLKQKLLDGGMDELLAKHFAHLFIRDPLVIFSESINNYYVENNDNFENIQSTNWQHMRFKPPPSAEDAIGWRVEFRSMEVQLTDFENAAFSIFIVLLTRTILSYGLNFYIPISKVTENMETAHRRNAVLSEKFYFRKQVFPPRYANRSGKGSNASPGGSTSNTPKPVELGPVEDEYCLMTVNEIMNGQASHDGFPGLITLIESYLNSVNVDVETRCELARYLDLIRKRSNGTWETAATWIRNFVHSHPDYEKDSRVNATVNYDLVKAAETLGNGEGRGTNLWKGLFEKR</sequence>
<feature type="region of interest" description="Disordered" evidence="12">
    <location>
        <begin position="568"/>
        <end position="592"/>
    </location>
</feature>
<dbReference type="SUPFAM" id="SSF55931">
    <property type="entry name" value="Glutamine synthetase/guanido kinase"/>
    <property type="match status" value="1"/>
</dbReference>
<dbReference type="Pfam" id="PF03074">
    <property type="entry name" value="GCS"/>
    <property type="match status" value="1"/>
</dbReference>
<comment type="pathway">
    <text evidence="1 11">Sulfur metabolism; glutathione biosynthesis; glutathione from L-cysteine and L-glutamate: step 1/2.</text>
</comment>
<keyword evidence="5 11" id="KW-0436">Ligase</keyword>
<keyword evidence="6 11" id="KW-0317">Glutathione biosynthesis</keyword>
<evidence type="ECO:0000256" key="12">
    <source>
        <dbReference type="SAM" id="MobiDB-lite"/>
    </source>
</evidence>
<keyword evidence="7 11" id="KW-0547">Nucleotide-binding</keyword>
<evidence type="ECO:0000256" key="9">
    <source>
        <dbReference type="ARBA" id="ARBA00030585"/>
    </source>
</evidence>
<dbReference type="InterPro" id="IPR014746">
    <property type="entry name" value="Gln_synth/guanido_kin_cat_dom"/>
</dbReference>
<dbReference type="GO" id="GO:0005524">
    <property type="term" value="F:ATP binding"/>
    <property type="evidence" value="ECO:0007669"/>
    <property type="project" value="UniProtKB-UniRule"/>
</dbReference>
<accession>A0A7C8P4C1</accession>
<dbReference type="Gene3D" id="1.10.8.960">
    <property type="match status" value="1"/>
</dbReference>
<proteinExistence type="inferred from homology"/>
<dbReference type="AlphaFoldDB" id="A0A7C8P4C1"/>
<dbReference type="Gene3D" id="3.30.590.50">
    <property type="match status" value="2"/>
</dbReference>
<evidence type="ECO:0000313" key="13">
    <source>
        <dbReference type="EMBL" id="TGJ63609.1"/>
    </source>
</evidence>
<gene>
    <name evidence="13" type="primary">GCS1_2</name>
    <name evidence="13" type="ORF">EYR41_011514</name>
</gene>
<dbReference type="Proteomes" id="UP000297595">
    <property type="component" value="Unassembled WGS sequence"/>
</dbReference>
<reference evidence="13 14" key="1">
    <citation type="submission" date="2019-03" db="EMBL/GenBank/DDBJ databases">
        <title>Nematode-trapping fungi genome.</title>
        <authorList>
            <person name="Vidal-Diez De Ulzurrun G."/>
        </authorList>
    </citation>
    <scope>NUCLEOTIDE SEQUENCE [LARGE SCALE GENOMIC DNA]</scope>
    <source>
        <strain evidence="13 14">TWF154</strain>
    </source>
</reference>
<evidence type="ECO:0000256" key="5">
    <source>
        <dbReference type="ARBA" id="ARBA00022598"/>
    </source>
</evidence>
<evidence type="ECO:0000256" key="2">
    <source>
        <dbReference type="ARBA" id="ARBA00008100"/>
    </source>
</evidence>
<name>A0A7C8P4C1_ORBOL</name>
<evidence type="ECO:0000256" key="11">
    <source>
        <dbReference type="RuleBase" id="RU367135"/>
    </source>
</evidence>
<evidence type="ECO:0000256" key="7">
    <source>
        <dbReference type="ARBA" id="ARBA00022741"/>
    </source>
</evidence>
<evidence type="ECO:0000256" key="6">
    <source>
        <dbReference type="ARBA" id="ARBA00022684"/>
    </source>
</evidence>
<evidence type="ECO:0000256" key="1">
    <source>
        <dbReference type="ARBA" id="ARBA00005006"/>
    </source>
</evidence>
<dbReference type="PANTHER" id="PTHR11164:SF0">
    <property type="entry name" value="GLUTAMATE--CYSTEINE LIGASE CATALYTIC SUBUNIT"/>
    <property type="match status" value="1"/>
</dbReference>
<keyword evidence="8 11" id="KW-0067">ATP-binding</keyword>
<evidence type="ECO:0000313" key="14">
    <source>
        <dbReference type="Proteomes" id="UP000297595"/>
    </source>
</evidence>
<protein>
    <recommendedName>
        <fullName evidence="4 11">Glutamate--cysteine ligase</fullName>
        <ecNumber evidence="3 11">6.3.2.2</ecNumber>
    </recommendedName>
    <alternativeName>
        <fullName evidence="10 11">Gamma-ECS</fullName>
    </alternativeName>
    <alternativeName>
        <fullName evidence="9 11">Gamma-glutamylcysteine synthetase</fullName>
    </alternativeName>
</protein>
<evidence type="ECO:0000256" key="10">
    <source>
        <dbReference type="ARBA" id="ARBA00032122"/>
    </source>
</evidence>
<dbReference type="GO" id="GO:0004357">
    <property type="term" value="F:glutamate-cysteine ligase activity"/>
    <property type="evidence" value="ECO:0007669"/>
    <property type="project" value="UniProtKB-UniRule"/>
</dbReference>
<feature type="compositionally biased region" description="Polar residues" evidence="12">
    <location>
        <begin position="573"/>
        <end position="588"/>
    </location>
</feature>
<dbReference type="PANTHER" id="PTHR11164">
    <property type="entry name" value="GLUTAMATE CYSTEINE LIGASE"/>
    <property type="match status" value="1"/>
</dbReference>
<dbReference type="FunFam" id="3.30.590.50:FF:000004">
    <property type="entry name" value="Glutamate-cysteine ligase Gcs1"/>
    <property type="match status" value="1"/>
</dbReference>